<dbReference type="GO" id="GO:0004386">
    <property type="term" value="F:helicase activity"/>
    <property type="evidence" value="ECO:0007669"/>
    <property type="project" value="UniProtKB-KW"/>
</dbReference>
<dbReference type="InterPro" id="IPR036390">
    <property type="entry name" value="WH_DNA-bd_sf"/>
</dbReference>
<feature type="domain" description="Helicase C-terminal" evidence="6">
    <location>
        <begin position="186"/>
        <end position="363"/>
    </location>
</feature>
<dbReference type="EMBL" id="JBHRWK010000056">
    <property type="protein sequence ID" value="MFC3453795.1"/>
    <property type="molecule type" value="Genomic_DNA"/>
</dbReference>
<dbReference type="Proteomes" id="UP001595645">
    <property type="component" value="Unassembled WGS sequence"/>
</dbReference>
<accession>A0ABV7P5H0</accession>
<dbReference type="Pfam" id="PF00271">
    <property type="entry name" value="Helicase_C"/>
    <property type="match status" value="1"/>
</dbReference>
<dbReference type="SUPFAM" id="SSF52540">
    <property type="entry name" value="P-loop containing nucleoside triphosphate hydrolases"/>
    <property type="match status" value="1"/>
</dbReference>
<keyword evidence="2" id="KW-0378">Hydrolase</keyword>
<reference evidence="8" key="1">
    <citation type="journal article" date="2019" name="Int. J. Syst. Evol. Microbiol.">
        <title>The Global Catalogue of Microorganisms (GCM) 10K type strain sequencing project: providing services to taxonomists for standard genome sequencing and annotation.</title>
        <authorList>
            <consortium name="The Broad Institute Genomics Platform"/>
            <consortium name="The Broad Institute Genome Sequencing Center for Infectious Disease"/>
            <person name="Wu L."/>
            <person name="Ma J."/>
        </authorList>
    </citation>
    <scope>NUCLEOTIDE SEQUENCE [LARGE SCALE GENOMIC DNA]</scope>
    <source>
        <strain evidence="8">CGMCC 4.7676</strain>
    </source>
</reference>
<dbReference type="RefSeq" id="WP_378242788.1">
    <property type="nucleotide sequence ID" value="NZ_JBHRWK010000056.1"/>
</dbReference>
<evidence type="ECO:0000256" key="1">
    <source>
        <dbReference type="ARBA" id="ARBA00022741"/>
    </source>
</evidence>
<evidence type="ECO:0000256" key="2">
    <source>
        <dbReference type="ARBA" id="ARBA00022801"/>
    </source>
</evidence>
<dbReference type="SMART" id="SM00490">
    <property type="entry name" value="HELICc"/>
    <property type="match status" value="1"/>
</dbReference>
<dbReference type="Gene3D" id="1.10.3380.30">
    <property type="match status" value="1"/>
</dbReference>
<dbReference type="SMART" id="SM00487">
    <property type="entry name" value="DEXDc"/>
    <property type="match status" value="1"/>
</dbReference>
<keyword evidence="1" id="KW-0547">Nucleotide-binding</keyword>
<evidence type="ECO:0000259" key="6">
    <source>
        <dbReference type="PROSITE" id="PS51194"/>
    </source>
</evidence>
<feature type="domain" description="Helicase ATP-binding" evidence="5">
    <location>
        <begin position="1"/>
        <end position="158"/>
    </location>
</feature>
<keyword evidence="8" id="KW-1185">Reference proteome</keyword>
<dbReference type="InterPro" id="IPR014001">
    <property type="entry name" value="Helicase_ATP-bd"/>
</dbReference>
<dbReference type="InterPro" id="IPR027417">
    <property type="entry name" value="P-loop_NTPase"/>
</dbReference>
<gene>
    <name evidence="7" type="ORF">ACFOSH_30540</name>
</gene>
<dbReference type="PROSITE" id="PS51194">
    <property type="entry name" value="HELICASE_CTER"/>
    <property type="match status" value="1"/>
</dbReference>
<keyword evidence="3 7" id="KW-0347">Helicase</keyword>
<dbReference type="InterPro" id="IPR011545">
    <property type="entry name" value="DEAD/DEAH_box_helicase_dom"/>
</dbReference>
<dbReference type="SUPFAM" id="SSF46785">
    <property type="entry name" value="Winged helix' DNA-binding domain"/>
    <property type="match status" value="1"/>
</dbReference>
<dbReference type="PANTHER" id="PTHR47961:SF6">
    <property type="entry name" value="DNA-DIRECTED DNA POLYMERASE"/>
    <property type="match status" value="1"/>
</dbReference>
<organism evidence="7 8">
    <name type="scientific">Amycolatopsis speibonae</name>
    <dbReference type="NCBI Taxonomy" id="1450224"/>
    <lineage>
        <taxon>Bacteria</taxon>
        <taxon>Bacillati</taxon>
        <taxon>Actinomycetota</taxon>
        <taxon>Actinomycetes</taxon>
        <taxon>Pseudonocardiales</taxon>
        <taxon>Pseudonocardiaceae</taxon>
        <taxon>Amycolatopsis</taxon>
    </lineage>
</organism>
<dbReference type="InterPro" id="IPR001650">
    <property type="entry name" value="Helicase_C-like"/>
</dbReference>
<evidence type="ECO:0000256" key="4">
    <source>
        <dbReference type="ARBA" id="ARBA00022840"/>
    </source>
</evidence>
<keyword evidence="4" id="KW-0067">ATP-binding</keyword>
<sequence>MVAPTGAGKTAVGMVAALRAVLGEGRKAAWLVPQRSLTDELDRELDHWRREGLRVERLSGEYSVDVERVREADIWVATTEKFEAMCRASSLREALTEVACLIVDEIHLLGDPERGPVLEALLARMRGNDQVRIVGLSATVANADEIAAWLGARLVRVSWRPSTLTWQLPVIATHRDWSLVESARIRVANALTGMVTQDGGSALVFCGSKRGVRRTALVIAGSRGVRTDGVHPDDLDRLYEVCREARIGIHYKGWDHKREAEKAFRARDIDVLVATSTVAAGVNLPARAVIVQDTEVGMNPIDVATVQQMFGRAGRVGHGERDGWAFLIVTEQERQRWQAKLVAGNTVRSRIEACLPDHVLAEVVQRRIRSLREAEDWWVGTLACHQGSRSLQPLREAVRFLVEGQFISGSEAADGEFVLAPTDLGKVTARLMVPAVVGHEIRVGLAESALPDSPDEAERTVIDLIAGLVPKLAQSAINEELKVVVNRLLHPDGSGVYQRGDLARVALGLVASTPEAFRRGAKTIAGIPYQALYPVLEDAPRYLHWIGCQGQLGTVHPWSAVVAADLSRRVKWRRCRPPRGAGRLLWMCEQMATSAHAEDLVPGLWNAARGRDITGPDWSARGVPSQCRLEDEAYRALLRERATGVVLERSEELIAVSAPDASVVVAWSGRRFSRVLLSQGNASVPISDDDTQVAVFTWRGDYRATGWLSRYSRMEPS</sequence>
<dbReference type="PROSITE" id="PS51192">
    <property type="entry name" value="HELICASE_ATP_BIND_1"/>
    <property type="match status" value="1"/>
</dbReference>
<evidence type="ECO:0000256" key="3">
    <source>
        <dbReference type="ARBA" id="ARBA00022806"/>
    </source>
</evidence>
<evidence type="ECO:0000313" key="7">
    <source>
        <dbReference type="EMBL" id="MFC3453795.1"/>
    </source>
</evidence>
<evidence type="ECO:0000313" key="8">
    <source>
        <dbReference type="Proteomes" id="UP001595645"/>
    </source>
</evidence>
<dbReference type="Gene3D" id="3.40.50.300">
    <property type="entry name" value="P-loop containing nucleotide triphosphate hydrolases"/>
    <property type="match status" value="2"/>
</dbReference>
<protein>
    <submittedName>
        <fullName evidence="7">DEAD/DEAH box helicase</fullName>
    </submittedName>
</protein>
<dbReference type="PANTHER" id="PTHR47961">
    <property type="entry name" value="DNA POLYMERASE THETA, PUTATIVE (AFU_ORTHOLOGUE AFUA_1G05260)-RELATED"/>
    <property type="match status" value="1"/>
</dbReference>
<evidence type="ECO:0000259" key="5">
    <source>
        <dbReference type="PROSITE" id="PS51192"/>
    </source>
</evidence>
<proteinExistence type="predicted"/>
<comment type="caution">
    <text evidence="7">The sequence shown here is derived from an EMBL/GenBank/DDBJ whole genome shotgun (WGS) entry which is preliminary data.</text>
</comment>
<dbReference type="Pfam" id="PF00270">
    <property type="entry name" value="DEAD"/>
    <property type="match status" value="1"/>
</dbReference>
<name>A0ABV7P5H0_9PSEU</name>
<dbReference type="InterPro" id="IPR050474">
    <property type="entry name" value="Hel308_SKI2-like"/>
</dbReference>